<dbReference type="Gene3D" id="2.40.30.170">
    <property type="match status" value="1"/>
</dbReference>
<dbReference type="Pfam" id="PF25967">
    <property type="entry name" value="RND-MFP_C"/>
    <property type="match status" value="1"/>
</dbReference>
<evidence type="ECO:0000259" key="7">
    <source>
        <dbReference type="Pfam" id="PF25967"/>
    </source>
</evidence>
<dbReference type="GO" id="GO:0022857">
    <property type="term" value="F:transmembrane transporter activity"/>
    <property type="evidence" value="ECO:0007669"/>
    <property type="project" value="InterPro"/>
</dbReference>
<evidence type="ECO:0000313" key="8">
    <source>
        <dbReference type="EMBL" id="TMQ77284.1"/>
    </source>
</evidence>
<gene>
    <name evidence="8" type="ORF">ACCUM_3318</name>
</gene>
<reference evidence="8 9" key="1">
    <citation type="submission" date="2019-04" db="EMBL/GenBank/DDBJ databases">
        <title>A novel phosphate-accumulating bacterium identified in bioreactor for phosphate removal from wastewater.</title>
        <authorList>
            <person name="Kotlyarov R.Y."/>
            <person name="Beletsky A.V."/>
            <person name="Kallistova A.Y."/>
            <person name="Dorofeev A.G."/>
            <person name="Nikolaev Y.Y."/>
            <person name="Pimenov N.V."/>
            <person name="Ravin N.V."/>
            <person name="Mardanov A.V."/>
        </authorList>
    </citation>
    <scope>NUCLEOTIDE SEQUENCE [LARGE SCALE GENOMIC DNA]</scope>
    <source>
        <strain evidence="8 9">Bin19</strain>
    </source>
</reference>
<dbReference type="Pfam" id="PF25944">
    <property type="entry name" value="Beta-barrel_RND"/>
    <property type="match status" value="1"/>
</dbReference>
<evidence type="ECO:0000256" key="1">
    <source>
        <dbReference type="ARBA" id="ARBA00004196"/>
    </source>
</evidence>
<dbReference type="InterPro" id="IPR058626">
    <property type="entry name" value="MdtA-like_b-barrel"/>
</dbReference>
<evidence type="ECO:0000259" key="5">
    <source>
        <dbReference type="Pfam" id="PF25917"/>
    </source>
</evidence>
<comment type="subcellular location">
    <subcellularLocation>
        <location evidence="1">Cell envelope</location>
    </subcellularLocation>
</comment>
<evidence type="ECO:0000259" key="6">
    <source>
        <dbReference type="Pfam" id="PF25944"/>
    </source>
</evidence>
<dbReference type="AlphaFoldDB" id="A0A5S4EPB6"/>
<proteinExistence type="inferred from homology"/>
<evidence type="ECO:0000259" key="4">
    <source>
        <dbReference type="Pfam" id="PF25876"/>
    </source>
</evidence>
<dbReference type="Pfam" id="PF25917">
    <property type="entry name" value="BSH_RND"/>
    <property type="match status" value="1"/>
</dbReference>
<dbReference type="Gene3D" id="1.10.287.470">
    <property type="entry name" value="Helix hairpin bin"/>
    <property type="match status" value="1"/>
</dbReference>
<sequence length="428" mass="45545">MQHDHATFPFINTSHSHFRPAGATMRSIPSPFISADWTCRCALAGLASAALLLTAACDKEKAAPPAVPVVEIVTVSQRDVPIYMEWIGSLDGNVNAVIRPQVTGYLIKQNYREGDLVKQGQPLFEIDPRTFEAAVDEAKGLRAQQAARYETTRANLARIKPLAAMNAVSQKDLDDTTGADLSAKASLEAADASLRTAKLNLAFTKITSPVTGIAGIAKAQIGDLLSPSMPTELTTVSTVDPIKVYFNISEREYLKVAGERTDASKQVPLELFLVDGSLYPHPGKFFVLNRQVDSSTGTFKVAALFPNPKNLLRPGQYGKVRATMAVEKGALLVPQRAVTEIQGKYLVAVVGADNKADIRPVSVGERIGSDWIISKGLQPGDQVIAEGTQKVRAGMTVSPKPFVADAPAVAAPAKPGDKPAAPAPASKG</sequence>
<evidence type="ECO:0000256" key="2">
    <source>
        <dbReference type="ARBA" id="ARBA00009477"/>
    </source>
</evidence>
<name>A0A5S4EPB6_9PROT</name>
<keyword evidence="9" id="KW-1185">Reference proteome</keyword>
<dbReference type="NCBIfam" id="TIGR01730">
    <property type="entry name" value="RND_mfp"/>
    <property type="match status" value="1"/>
</dbReference>
<feature type="domain" description="Multidrug resistance protein MdtA-like C-terminal permuted SH3" evidence="7">
    <location>
        <begin position="330"/>
        <end position="390"/>
    </location>
</feature>
<dbReference type="GO" id="GO:0005886">
    <property type="term" value="C:plasma membrane"/>
    <property type="evidence" value="ECO:0007669"/>
    <property type="project" value="UniProtKB-SubCell"/>
</dbReference>
<dbReference type="InterPro" id="IPR058624">
    <property type="entry name" value="MdtA-like_HH"/>
</dbReference>
<dbReference type="InterPro" id="IPR058627">
    <property type="entry name" value="MdtA-like_C"/>
</dbReference>
<dbReference type="InterPro" id="IPR006143">
    <property type="entry name" value="RND_pump_MFP"/>
</dbReference>
<dbReference type="FunFam" id="2.40.420.20:FF:000001">
    <property type="entry name" value="Efflux RND transporter periplasmic adaptor subunit"/>
    <property type="match status" value="1"/>
</dbReference>
<dbReference type="Gene3D" id="2.40.50.100">
    <property type="match status" value="1"/>
</dbReference>
<accession>A0A5S4EPB6</accession>
<dbReference type="Gene3D" id="2.40.420.20">
    <property type="match status" value="1"/>
</dbReference>
<evidence type="ECO:0000313" key="9">
    <source>
        <dbReference type="Proteomes" id="UP000306324"/>
    </source>
</evidence>
<feature type="region of interest" description="Disordered" evidence="3">
    <location>
        <begin position="408"/>
        <end position="428"/>
    </location>
</feature>
<dbReference type="PANTHER" id="PTHR30158">
    <property type="entry name" value="ACRA/E-RELATED COMPONENT OF DRUG EFFLUX TRANSPORTER"/>
    <property type="match status" value="1"/>
</dbReference>
<organism evidence="8 9">
    <name type="scientific">Candidatus Accumulibacter phosphatis</name>
    <dbReference type="NCBI Taxonomy" id="327160"/>
    <lineage>
        <taxon>Bacteria</taxon>
        <taxon>Pseudomonadati</taxon>
        <taxon>Pseudomonadota</taxon>
        <taxon>Betaproteobacteria</taxon>
        <taxon>Candidatus Accumulibacter</taxon>
    </lineage>
</organism>
<dbReference type="SUPFAM" id="SSF111369">
    <property type="entry name" value="HlyD-like secretion proteins"/>
    <property type="match status" value="1"/>
</dbReference>
<feature type="domain" description="Multidrug resistance protein MdtA-like alpha-helical hairpin" evidence="4">
    <location>
        <begin position="136"/>
        <end position="204"/>
    </location>
</feature>
<dbReference type="Pfam" id="PF25876">
    <property type="entry name" value="HH_MFP_RND"/>
    <property type="match status" value="1"/>
</dbReference>
<comment type="similarity">
    <text evidence="2">Belongs to the membrane fusion protein (MFP) (TC 8.A.1) family.</text>
</comment>
<comment type="caution">
    <text evidence="8">The sequence shown here is derived from an EMBL/GenBank/DDBJ whole genome shotgun (WGS) entry which is preliminary data.</text>
</comment>
<dbReference type="Proteomes" id="UP000306324">
    <property type="component" value="Unassembled WGS sequence"/>
</dbReference>
<evidence type="ECO:0000256" key="3">
    <source>
        <dbReference type="SAM" id="MobiDB-lite"/>
    </source>
</evidence>
<protein>
    <submittedName>
        <fullName evidence="8">Membrane fusion protein of RND family multidrug efflux pump</fullName>
    </submittedName>
</protein>
<dbReference type="InterPro" id="IPR058625">
    <property type="entry name" value="MdtA-like_BSH"/>
</dbReference>
<dbReference type="EMBL" id="SWAD01000028">
    <property type="protein sequence ID" value="TMQ77284.1"/>
    <property type="molecule type" value="Genomic_DNA"/>
</dbReference>
<dbReference type="GO" id="GO:0046677">
    <property type="term" value="P:response to antibiotic"/>
    <property type="evidence" value="ECO:0007669"/>
    <property type="project" value="TreeGrafter"/>
</dbReference>
<feature type="domain" description="Multidrug resistance protein MdtA-like barrel-sandwich hybrid" evidence="5">
    <location>
        <begin position="96"/>
        <end position="236"/>
    </location>
</feature>
<feature type="domain" description="Multidrug resistance protein MdtA-like beta-barrel" evidence="6">
    <location>
        <begin position="241"/>
        <end position="323"/>
    </location>
</feature>